<dbReference type="STRING" id="180088.A0A1J8Q022"/>
<evidence type="ECO:0008006" key="3">
    <source>
        <dbReference type="Google" id="ProtNLM"/>
    </source>
</evidence>
<reference evidence="1 2" key="1">
    <citation type="submission" date="2016-03" db="EMBL/GenBank/DDBJ databases">
        <title>Comparative genomics of the ectomycorrhizal sister species Rhizopogon vinicolor and Rhizopogon vesiculosus (Basidiomycota: Boletales) reveals a divergence of the mating type B locus.</title>
        <authorList>
            <person name="Mujic A.B."/>
            <person name="Kuo A."/>
            <person name="Tritt A."/>
            <person name="Lipzen A."/>
            <person name="Chen C."/>
            <person name="Johnson J."/>
            <person name="Sharma A."/>
            <person name="Barry K."/>
            <person name="Grigoriev I.V."/>
            <person name="Spatafora J.W."/>
        </authorList>
    </citation>
    <scope>NUCLEOTIDE SEQUENCE [LARGE SCALE GENOMIC DNA]</scope>
    <source>
        <strain evidence="1 2">AM-OR11-056</strain>
    </source>
</reference>
<organism evidence="1 2">
    <name type="scientific">Rhizopogon vesiculosus</name>
    <dbReference type="NCBI Taxonomy" id="180088"/>
    <lineage>
        <taxon>Eukaryota</taxon>
        <taxon>Fungi</taxon>
        <taxon>Dikarya</taxon>
        <taxon>Basidiomycota</taxon>
        <taxon>Agaricomycotina</taxon>
        <taxon>Agaricomycetes</taxon>
        <taxon>Agaricomycetidae</taxon>
        <taxon>Boletales</taxon>
        <taxon>Suillineae</taxon>
        <taxon>Rhizopogonaceae</taxon>
        <taxon>Rhizopogon</taxon>
    </lineage>
</organism>
<sequence>MNSILLRRPLLYLLDVLELSPAEDLFAKDSDLFLDEVCTWLALQHNITISPSTLSRNLAQAGITRNLLQRLASERDEAYREDFKANLRNNFVGDGSEFVVLDENSKNERTYARHYGRAPNGQRVRLTDVFVQGDRYSPCATMTMSFRIVRCEMYTAIYHE</sequence>
<dbReference type="Proteomes" id="UP000183567">
    <property type="component" value="Unassembled WGS sequence"/>
</dbReference>
<name>A0A1J8Q022_9AGAM</name>
<accession>A0A1J8Q022</accession>
<proteinExistence type="predicted"/>
<dbReference type="AlphaFoldDB" id="A0A1J8Q022"/>
<keyword evidence="2" id="KW-1185">Reference proteome</keyword>
<dbReference type="EMBL" id="LVVM01004192">
    <property type="protein sequence ID" value="OJA13331.1"/>
    <property type="molecule type" value="Genomic_DNA"/>
</dbReference>
<gene>
    <name evidence="1" type="ORF">AZE42_09282</name>
</gene>
<protein>
    <recommendedName>
        <fullName evidence="3">Transposase</fullName>
    </recommendedName>
</protein>
<evidence type="ECO:0000313" key="1">
    <source>
        <dbReference type="EMBL" id="OJA13331.1"/>
    </source>
</evidence>
<evidence type="ECO:0000313" key="2">
    <source>
        <dbReference type="Proteomes" id="UP000183567"/>
    </source>
</evidence>
<comment type="caution">
    <text evidence="1">The sequence shown here is derived from an EMBL/GenBank/DDBJ whole genome shotgun (WGS) entry which is preliminary data.</text>
</comment>
<dbReference type="OrthoDB" id="3255572at2759"/>